<evidence type="ECO:0000313" key="2">
    <source>
        <dbReference type="EMBL" id="TNN69580.1"/>
    </source>
</evidence>
<dbReference type="Proteomes" id="UP000314294">
    <property type="component" value="Unassembled WGS sequence"/>
</dbReference>
<comment type="caution">
    <text evidence="2">The sequence shown here is derived from an EMBL/GenBank/DDBJ whole genome shotgun (WGS) entry which is preliminary data.</text>
</comment>
<feature type="region of interest" description="Disordered" evidence="1">
    <location>
        <begin position="18"/>
        <end position="42"/>
    </location>
</feature>
<feature type="compositionally biased region" description="Basic and acidic residues" evidence="1">
    <location>
        <begin position="83"/>
        <end position="108"/>
    </location>
</feature>
<name>A0A4Z2HVD3_9TELE</name>
<reference evidence="2 3" key="1">
    <citation type="submission" date="2019-03" db="EMBL/GenBank/DDBJ databases">
        <title>First draft genome of Liparis tanakae, snailfish: a comprehensive survey of snailfish specific genes.</title>
        <authorList>
            <person name="Kim W."/>
            <person name="Song I."/>
            <person name="Jeong J.-H."/>
            <person name="Kim D."/>
            <person name="Kim S."/>
            <person name="Ryu S."/>
            <person name="Song J.Y."/>
            <person name="Lee S.K."/>
        </authorList>
    </citation>
    <scope>NUCLEOTIDE SEQUENCE [LARGE SCALE GENOMIC DNA]</scope>
    <source>
        <tissue evidence="2">Muscle</tissue>
    </source>
</reference>
<evidence type="ECO:0000256" key="1">
    <source>
        <dbReference type="SAM" id="MobiDB-lite"/>
    </source>
</evidence>
<sequence length="108" mass="11785">MWNAGLAVCLKSSGSVLTDGVSGPDRVGGDGERAESKSVLSSDPEQVFLTLQQTWNHITLMVERVTSVTLRSFGAPGTSATVTERRLENRRQELGGSDMRENKTYRGR</sequence>
<accession>A0A4Z2HVD3</accession>
<protein>
    <submittedName>
        <fullName evidence="2">Uncharacterized protein</fullName>
    </submittedName>
</protein>
<proteinExistence type="predicted"/>
<feature type="region of interest" description="Disordered" evidence="1">
    <location>
        <begin position="74"/>
        <end position="108"/>
    </location>
</feature>
<keyword evidence="3" id="KW-1185">Reference proteome</keyword>
<evidence type="ECO:0000313" key="3">
    <source>
        <dbReference type="Proteomes" id="UP000314294"/>
    </source>
</evidence>
<dbReference type="AlphaFoldDB" id="A0A4Z2HVD3"/>
<organism evidence="2 3">
    <name type="scientific">Liparis tanakae</name>
    <name type="common">Tanaka's snailfish</name>
    <dbReference type="NCBI Taxonomy" id="230148"/>
    <lineage>
        <taxon>Eukaryota</taxon>
        <taxon>Metazoa</taxon>
        <taxon>Chordata</taxon>
        <taxon>Craniata</taxon>
        <taxon>Vertebrata</taxon>
        <taxon>Euteleostomi</taxon>
        <taxon>Actinopterygii</taxon>
        <taxon>Neopterygii</taxon>
        <taxon>Teleostei</taxon>
        <taxon>Neoteleostei</taxon>
        <taxon>Acanthomorphata</taxon>
        <taxon>Eupercaria</taxon>
        <taxon>Perciformes</taxon>
        <taxon>Cottioidei</taxon>
        <taxon>Cottales</taxon>
        <taxon>Liparidae</taxon>
        <taxon>Liparis</taxon>
    </lineage>
</organism>
<feature type="compositionally biased region" description="Basic and acidic residues" evidence="1">
    <location>
        <begin position="27"/>
        <end position="36"/>
    </location>
</feature>
<gene>
    <name evidence="2" type="ORF">EYF80_020225</name>
</gene>
<dbReference type="EMBL" id="SRLO01000174">
    <property type="protein sequence ID" value="TNN69580.1"/>
    <property type="molecule type" value="Genomic_DNA"/>
</dbReference>